<protein>
    <recommendedName>
        <fullName evidence="1">MurNAc-LAA domain-containing protein</fullName>
    </recommendedName>
</protein>
<accession>A0A1Z4KSV9</accession>
<dbReference type="Pfam" id="PF01520">
    <property type="entry name" value="Amidase_3"/>
    <property type="match status" value="1"/>
</dbReference>
<dbReference type="InterPro" id="IPR051922">
    <property type="entry name" value="Bact_Sporulation_Assoc"/>
</dbReference>
<dbReference type="GO" id="GO:0009253">
    <property type="term" value="P:peptidoglycan catabolic process"/>
    <property type="evidence" value="ECO:0007669"/>
    <property type="project" value="InterPro"/>
</dbReference>
<dbReference type="SUPFAM" id="SSF53187">
    <property type="entry name" value="Zn-dependent exopeptidases"/>
    <property type="match status" value="1"/>
</dbReference>
<sequence length="313" mass="34460">MRYGIDIGHNCPPDTGARGIRFEDNLTLDVGNRVISKLRALGHEVIPCKPDRATSVKDSLSQRCNRANANKVEVFVSIHFNAFNGQANGTEVFAASDNGRRIAKPVLDEIIKLGYFNRGVKSGSHLFVLRNTNMPAILVECCFIDAQKDMNLFDPEATANAIVKGLTGKLPSTPVPSVPDEEQNIDTSILRLQKSLNRLKITGRSNKSLVENSQLNTETKFAIERFQGIVGLEKTGIVNEATWNAINLILAKRIIRQNHAGGPVVRYLQFRVGVEVDGIYGAQTEAAIKRFQRQNGLLADGIIGPMSWQRLIG</sequence>
<proteinExistence type="predicted"/>
<evidence type="ECO:0000313" key="2">
    <source>
        <dbReference type="EMBL" id="BAY72115.1"/>
    </source>
</evidence>
<dbReference type="SUPFAM" id="SSF47090">
    <property type="entry name" value="PGBD-like"/>
    <property type="match status" value="2"/>
</dbReference>
<organism evidence="2 3">
    <name type="scientific">Trichormus variabilis NIES-23</name>
    <dbReference type="NCBI Taxonomy" id="1973479"/>
    <lineage>
        <taxon>Bacteria</taxon>
        <taxon>Bacillati</taxon>
        <taxon>Cyanobacteriota</taxon>
        <taxon>Cyanophyceae</taxon>
        <taxon>Nostocales</taxon>
        <taxon>Nostocaceae</taxon>
        <taxon>Trichormus</taxon>
    </lineage>
</organism>
<dbReference type="PANTHER" id="PTHR30032:SF1">
    <property type="entry name" value="N-ACETYLMURAMOYL-L-ALANINE AMIDASE LYTC"/>
    <property type="match status" value="1"/>
</dbReference>
<dbReference type="Gene3D" id="3.40.630.40">
    <property type="entry name" value="Zn-dependent exopeptidases"/>
    <property type="match status" value="1"/>
</dbReference>
<dbReference type="Pfam" id="PF01471">
    <property type="entry name" value="PG_binding_1"/>
    <property type="match status" value="2"/>
</dbReference>
<evidence type="ECO:0000313" key="3">
    <source>
        <dbReference type="Proteomes" id="UP000217507"/>
    </source>
</evidence>
<feature type="domain" description="MurNAc-LAA" evidence="1">
    <location>
        <begin position="64"/>
        <end position="167"/>
    </location>
</feature>
<gene>
    <name evidence="2" type="ORF">NIES23_49390</name>
</gene>
<dbReference type="InterPro" id="IPR002508">
    <property type="entry name" value="MurNAc-LAA_cat"/>
</dbReference>
<dbReference type="CDD" id="cd02696">
    <property type="entry name" value="MurNAc-LAA"/>
    <property type="match status" value="1"/>
</dbReference>
<reference evidence="2 3" key="1">
    <citation type="submission" date="2017-06" db="EMBL/GenBank/DDBJ databases">
        <title>Genome sequencing of cyanobaciteial culture collection at National Institute for Environmental Studies (NIES).</title>
        <authorList>
            <person name="Hirose Y."/>
            <person name="Shimura Y."/>
            <person name="Fujisawa T."/>
            <person name="Nakamura Y."/>
            <person name="Kawachi M."/>
        </authorList>
    </citation>
    <scope>NUCLEOTIDE SEQUENCE [LARGE SCALE GENOMIC DNA]</scope>
    <source>
        <strain evidence="2 3">NIES-23</strain>
    </source>
</reference>
<dbReference type="SMART" id="SM00646">
    <property type="entry name" value="Ami_3"/>
    <property type="match status" value="1"/>
</dbReference>
<dbReference type="InterPro" id="IPR036365">
    <property type="entry name" value="PGBD-like_sf"/>
</dbReference>
<dbReference type="AlphaFoldDB" id="A0A1Z4KSV9"/>
<dbReference type="EMBL" id="AP018216">
    <property type="protein sequence ID" value="BAY72115.1"/>
    <property type="molecule type" value="Genomic_DNA"/>
</dbReference>
<dbReference type="GO" id="GO:0008745">
    <property type="term" value="F:N-acetylmuramoyl-L-alanine amidase activity"/>
    <property type="evidence" value="ECO:0007669"/>
    <property type="project" value="InterPro"/>
</dbReference>
<evidence type="ECO:0000259" key="1">
    <source>
        <dbReference type="SMART" id="SM00646"/>
    </source>
</evidence>
<dbReference type="PANTHER" id="PTHR30032">
    <property type="entry name" value="N-ACETYLMURAMOYL-L-ALANINE AMIDASE-RELATED"/>
    <property type="match status" value="1"/>
</dbReference>
<name>A0A1Z4KSV9_ANAVA</name>
<dbReference type="InterPro" id="IPR002477">
    <property type="entry name" value="Peptidoglycan-bd-like"/>
</dbReference>
<dbReference type="InterPro" id="IPR036366">
    <property type="entry name" value="PGBDSf"/>
</dbReference>
<dbReference type="Proteomes" id="UP000217507">
    <property type="component" value="Chromosome"/>
</dbReference>
<dbReference type="Gene3D" id="1.10.101.10">
    <property type="entry name" value="PGBD-like superfamily/PGBD"/>
    <property type="match status" value="2"/>
</dbReference>